<feature type="region of interest" description="Disordered" evidence="1">
    <location>
        <begin position="387"/>
        <end position="445"/>
    </location>
</feature>
<feature type="compositionally biased region" description="Polar residues" evidence="1">
    <location>
        <begin position="238"/>
        <end position="250"/>
    </location>
</feature>
<dbReference type="PANTHER" id="PTHR35381">
    <property type="entry name" value="EF-HAND DOMAIN-CONTAINING PROTEIN"/>
    <property type="match status" value="1"/>
</dbReference>
<protein>
    <submittedName>
        <fullName evidence="2">Uncharacterized protein</fullName>
    </submittedName>
</protein>
<proteinExistence type="predicted"/>
<feature type="compositionally biased region" description="Basic and acidic residues" evidence="1">
    <location>
        <begin position="82"/>
        <end position="91"/>
    </location>
</feature>
<feature type="region of interest" description="Disordered" evidence="1">
    <location>
        <begin position="63"/>
        <end position="91"/>
    </location>
</feature>
<keyword evidence="3" id="KW-1185">Reference proteome</keyword>
<dbReference type="VEuPathDB" id="FungiDB:AeMF1_009816"/>
<feature type="compositionally biased region" description="Low complexity" evidence="1">
    <location>
        <begin position="1"/>
        <end position="13"/>
    </location>
</feature>
<sequence length="885" mass="97553">MAGDAATATAAAGQPARIHPAPGDFQEWLAKHDVEASPEKSDVSATSPIFLDSHVLRLHEDQLDDSSSCGNDGGHVELPQRSTDDGRDKGNDNDLMATIDWNLDAFDMSDKLCQEIQSAVDAATTRLATEKEPPLLPSSPSDLVLIMEVVIGDGRTETIHVHEGDSAETLASAFATAHNLERDVVPTLVQHIHDQIQRMDASCGATGDALGRKTPSSNQAERHYNALLDKFGKKNKANAATSSRQMSSSLEHGKPLGNKAARASRTSSSSVASERLYALAAAQREWLERAQKKKQDEVERELADNKVRLADKTKQLVANRTNGQYRSIGERLHGEALVDHAKRQQQLETHAAELALGPLDVDKDWMCPKCAFMNRIVDATCQNTFVKGKPSKASPSKSIAAASKPKLPSSSSSAIKGKSGTKTKAASQASPPPSICGQPKPTLFHPTLVSKESKKPSQDDQFVLWRQRHKQAAQAEYAERHPFTPQVNPTSTELVKDKRPSNPHAALYADADARRERHHVQVHNFMAQFPFRPDIGVNTFVPPSAKPDELFHKLAIQDRDKLDAARAKLHAKYSAAKDPATGRPYFKPETGRAPQFARNDTGLPIGEFLYNSRREFDQVHRQRRHAHMTSLKEERSQSFMSKASRTHLKQRKAKSFDRIFTLLQDASTSTATVAKDDNVLDPRLLDMDALSLELGHVALSLFDTCGWVPIAKDNFHTAMDATLAQCRHLTNTQVLFFSDKSSSSSSSSAQRTTAERLDAQNDAEMTFRPAICAKSTKIAKEQARDATKVFDTMFKYHETYNAKRKQLEKQLQAQAAKTCTFRPKVNATSGKFQDMYARLPEDFDPEQDVAASVVLSTAKPYSRPYVRPIENSPRPSSSASSDATN</sequence>
<feature type="region of interest" description="Disordered" evidence="1">
    <location>
        <begin position="863"/>
        <end position="885"/>
    </location>
</feature>
<reference evidence="2 3" key="1">
    <citation type="submission" date="2019-07" db="EMBL/GenBank/DDBJ databases">
        <title>Genomics analysis of Aphanomyces spp. identifies a new class of oomycete effector associated with host adaptation.</title>
        <authorList>
            <person name="Gaulin E."/>
        </authorList>
    </citation>
    <scope>NUCLEOTIDE SEQUENCE [LARGE SCALE GENOMIC DNA]</scope>
    <source>
        <strain evidence="2 3">ATCC 201684</strain>
    </source>
</reference>
<feature type="region of interest" description="Disordered" evidence="1">
    <location>
        <begin position="576"/>
        <end position="598"/>
    </location>
</feature>
<accession>A0A6G0WUS3</accession>
<feature type="region of interest" description="Disordered" evidence="1">
    <location>
        <begin position="235"/>
        <end position="268"/>
    </location>
</feature>
<evidence type="ECO:0000256" key="1">
    <source>
        <dbReference type="SAM" id="MobiDB-lite"/>
    </source>
</evidence>
<evidence type="ECO:0000313" key="2">
    <source>
        <dbReference type="EMBL" id="KAF0731206.1"/>
    </source>
</evidence>
<comment type="caution">
    <text evidence="2">The sequence shown here is derived from an EMBL/GenBank/DDBJ whole genome shotgun (WGS) entry which is preliminary data.</text>
</comment>
<feature type="region of interest" description="Disordered" evidence="1">
    <location>
        <begin position="1"/>
        <end position="46"/>
    </location>
</feature>
<name>A0A6G0WUS3_9STRA</name>
<organism evidence="2 3">
    <name type="scientific">Aphanomyces euteiches</name>
    <dbReference type="NCBI Taxonomy" id="100861"/>
    <lineage>
        <taxon>Eukaryota</taxon>
        <taxon>Sar</taxon>
        <taxon>Stramenopiles</taxon>
        <taxon>Oomycota</taxon>
        <taxon>Saprolegniomycetes</taxon>
        <taxon>Saprolegniales</taxon>
        <taxon>Verrucalvaceae</taxon>
        <taxon>Aphanomyces</taxon>
    </lineage>
</organism>
<dbReference type="PANTHER" id="PTHR35381:SF1">
    <property type="entry name" value="EF-HAND DOMAIN-CONTAINING PROTEIN"/>
    <property type="match status" value="1"/>
</dbReference>
<dbReference type="Proteomes" id="UP000481153">
    <property type="component" value="Unassembled WGS sequence"/>
</dbReference>
<feature type="region of interest" description="Disordered" evidence="1">
    <location>
        <begin position="739"/>
        <end position="758"/>
    </location>
</feature>
<feature type="compositionally biased region" description="Low complexity" evidence="1">
    <location>
        <begin position="387"/>
        <end position="427"/>
    </location>
</feature>
<dbReference type="EMBL" id="VJMJ01000146">
    <property type="protein sequence ID" value="KAF0731206.1"/>
    <property type="molecule type" value="Genomic_DNA"/>
</dbReference>
<dbReference type="AlphaFoldDB" id="A0A6G0WUS3"/>
<feature type="compositionally biased region" description="Low complexity" evidence="1">
    <location>
        <begin position="872"/>
        <end position="885"/>
    </location>
</feature>
<evidence type="ECO:0000313" key="3">
    <source>
        <dbReference type="Proteomes" id="UP000481153"/>
    </source>
</evidence>
<gene>
    <name evidence="2" type="ORF">Ae201684_011468</name>
</gene>
<feature type="compositionally biased region" description="Basic and acidic residues" evidence="1">
    <location>
        <begin position="29"/>
        <end position="42"/>
    </location>
</feature>